<accession>A0ABS2KPB9</accession>
<proteinExistence type="predicted"/>
<organism evidence="3 4">
    <name type="scientific">Rhodococcoides corynebacterioides</name>
    <dbReference type="NCBI Taxonomy" id="53972"/>
    <lineage>
        <taxon>Bacteria</taxon>
        <taxon>Bacillati</taxon>
        <taxon>Actinomycetota</taxon>
        <taxon>Actinomycetes</taxon>
        <taxon>Mycobacteriales</taxon>
        <taxon>Nocardiaceae</taxon>
        <taxon>Rhodococcoides</taxon>
    </lineage>
</organism>
<dbReference type="RefSeq" id="WP_204866522.1">
    <property type="nucleotide sequence ID" value="NZ_JAFBBK010000001.1"/>
</dbReference>
<name>A0ABS2KPB9_9NOCA</name>
<feature type="region of interest" description="Disordered" evidence="1">
    <location>
        <begin position="160"/>
        <end position="193"/>
    </location>
</feature>
<comment type="caution">
    <text evidence="3">The sequence shown here is derived from an EMBL/GenBank/DDBJ whole genome shotgun (WGS) entry which is preliminary data.</text>
</comment>
<evidence type="ECO:0000256" key="2">
    <source>
        <dbReference type="SAM" id="Phobius"/>
    </source>
</evidence>
<keyword evidence="3" id="KW-0132">Cell division</keyword>
<evidence type="ECO:0000313" key="4">
    <source>
        <dbReference type="Proteomes" id="UP000703038"/>
    </source>
</evidence>
<keyword evidence="4" id="KW-1185">Reference proteome</keyword>
<feature type="region of interest" description="Disordered" evidence="1">
    <location>
        <begin position="1"/>
        <end position="44"/>
    </location>
</feature>
<dbReference type="Pfam" id="PF04977">
    <property type="entry name" value="DivIC"/>
    <property type="match status" value="1"/>
</dbReference>
<keyword evidence="2" id="KW-0812">Transmembrane</keyword>
<evidence type="ECO:0000256" key="1">
    <source>
        <dbReference type="SAM" id="MobiDB-lite"/>
    </source>
</evidence>
<dbReference type="Proteomes" id="UP000703038">
    <property type="component" value="Unassembled WGS sequence"/>
</dbReference>
<keyword evidence="2" id="KW-0472">Membrane</keyword>
<dbReference type="EMBL" id="JAFBBK010000001">
    <property type="protein sequence ID" value="MBM7413813.1"/>
    <property type="molecule type" value="Genomic_DNA"/>
</dbReference>
<feature type="transmembrane region" description="Helical" evidence="2">
    <location>
        <begin position="71"/>
        <end position="96"/>
    </location>
</feature>
<sequence length="193" mass="20852">MADRDSRRSAARPGGRSPRRDARPGRSTRRDGSGASQPRTVAGAVNDVVTEGAALVGRRGRRRGGEKKERTFLGLSTGKAVVLAVVICALALTLAVPLRTYISQRGDAAQVAAERVALEQRVAELQIRKDQTDDPAYITAQARERLGYVMPGETPYQVQLPGARARSDIENDPPPPPPGPWYSDLWSTATTPR</sequence>
<feature type="compositionally biased region" description="Basic and acidic residues" evidence="1">
    <location>
        <begin position="18"/>
        <end position="32"/>
    </location>
</feature>
<keyword evidence="2" id="KW-1133">Transmembrane helix</keyword>
<protein>
    <submittedName>
        <fullName evidence="3">Cell division protein FtsB</fullName>
    </submittedName>
</protein>
<keyword evidence="3" id="KW-0131">Cell cycle</keyword>
<gene>
    <name evidence="3" type="ORF">JOE42_000546</name>
</gene>
<evidence type="ECO:0000313" key="3">
    <source>
        <dbReference type="EMBL" id="MBM7413813.1"/>
    </source>
</evidence>
<reference evidence="3 4" key="1">
    <citation type="submission" date="2021-01" db="EMBL/GenBank/DDBJ databases">
        <title>Genomics of switchgrass bacterial isolates.</title>
        <authorList>
            <person name="Shade A."/>
        </authorList>
    </citation>
    <scope>NUCLEOTIDE SEQUENCE [LARGE SCALE GENOMIC DNA]</scope>
    <source>
        <strain evidence="3 4">PvP111</strain>
    </source>
</reference>
<dbReference type="InterPro" id="IPR007060">
    <property type="entry name" value="FtsL/DivIC"/>
</dbReference>
<dbReference type="GO" id="GO:0051301">
    <property type="term" value="P:cell division"/>
    <property type="evidence" value="ECO:0007669"/>
    <property type="project" value="UniProtKB-KW"/>
</dbReference>